<dbReference type="Proteomes" id="UP000272942">
    <property type="component" value="Unassembled WGS sequence"/>
</dbReference>
<sequence>MSSFSLFSFVETATSSSRPLKGQIYKATIPDALFYSREMCPFTTMFDKLRYSGIIASKERTTSDDSGLLNFTDVLWTLWSEVRTAPPPLKIGGGQLCRCPVQYHA</sequence>
<evidence type="ECO:0000313" key="2">
    <source>
        <dbReference type="Proteomes" id="UP000272942"/>
    </source>
</evidence>
<reference evidence="3" key="1">
    <citation type="submission" date="2016-06" db="UniProtKB">
        <authorList>
            <consortium name="WormBaseParasite"/>
        </authorList>
    </citation>
    <scope>IDENTIFICATION</scope>
</reference>
<dbReference type="EMBL" id="UZAN01041604">
    <property type="protein sequence ID" value="VDP73547.1"/>
    <property type="molecule type" value="Genomic_DNA"/>
</dbReference>
<keyword evidence="2" id="KW-1185">Reference proteome</keyword>
<accession>A0A183ACR7</accession>
<organism evidence="3">
    <name type="scientific">Echinostoma caproni</name>
    <dbReference type="NCBI Taxonomy" id="27848"/>
    <lineage>
        <taxon>Eukaryota</taxon>
        <taxon>Metazoa</taxon>
        <taxon>Spiralia</taxon>
        <taxon>Lophotrochozoa</taxon>
        <taxon>Platyhelminthes</taxon>
        <taxon>Trematoda</taxon>
        <taxon>Digenea</taxon>
        <taxon>Plagiorchiida</taxon>
        <taxon>Echinostomata</taxon>
        <taxon>Echinostomatoidea</taxon>
        <taxon>Echinostomatidae</taxon>
        <taxon>Echinostoma</taxon>
    </lineage>
</organism>
<name>A0A183ACR7_9TREM</name>
<protein>
    <submittedName>
        <fullName evidence="3">GST N-terminal domain-containing protein</fullName>
    </submittedName>
</protein>
<evidence type="ECO:0000313" key="1">
    <source>
        <dbReference type="EMBL" id="VDP73547.1"/>
    </source>
</evidence>
<reference evidence="1 2" key="2">
    <citation type="submission" date="2018-11" db="EMBL/GenBank/DDBJ databases">
        <authorList>
            <consortium name="Pathogen Informatics"/>
        </authorList>
    </citation>
    <scope>NUCLEOTIDE SEQUENCE [LARGE SCALE GENOMIC DNA]</scope>
    <source>
        <strain evidence="1 2">Egypt</strain>
    </source>
</reference>
<gene>
    <name evidence="1" type="ORF">ECPE_LOCUS4752</name>
</gene>
<evidence type="ECO:0000313" key="3">
    <source>
        <dbReference type="WBParaSite" id="ECPE_0000476401-mRNA-1"/>
    </source>
</evidence>
<dbReference type="AlphaFoldDB" id="A0A183ACR7"/>
<dbReference type="WBParaSite" id="ECPE_0000476401-mRNA-1">
    <property type="protein sequence ID" value="ECPE_0000476401-mRNA-1"/>
    <property type="gene ID" value="ECPE_0000476401"/>
</dbReference>
<proteinExistence type="predicted"/>